<accession>A0A134BJH2</accession>
<dbReference type="Proteomes" id="UP000070531">
    <property type="component" value="Unassembled WGS sequence"/>
</dbReference>
<dbReference type="AlphaFoldDB" id="A0A134BJH2"/>
<reference evidence="2 3" key="1">
    <citation type="submission" date="2016-01" db="EMBL/GenBank/DDBJ databases">
        <authorList>
            <person name="Oliw E.H."/>
        </authorList>
    </citation>
    <scope>NUCLEOTIDE SEQUENCE [LARGE SCALE GENOMIC DNA]</scope>
    <source>
        <strain evidence="2 3">DNF00307</strain>
    </source>
</reference>
<feature type="transmembrane region" description="Helical" evidence="1">
    <location>
        <begin position="36"/>
        <end position="53"/>
    </location>
</feature>
<comment type="caution">
    <text evidence="2">The sequence shown here is derived from an EMBL/GenBank/DDBJ whole genome shotgun (WGS) entry which is preliminary data.</text>
</comment>
<evidence type="ECO:0000313" key="2">
    <source>
        <dbReference type="EMBL" id="KXB80095.1"/>
    </source>
</evidence>
<gene>
    <name evidence="2" type="ORF">HMPREF1860_00381</name>
</gene>
<protein>
    <submittedName>
        <fullName evidence="2">Uncharacterized protein</fullName>
    </submittedName>
</protein>
<dbReference type="EMBL" id="LSDL01000020">
    <property type="protein sequence ID" value="KXB80095.1"/>
    <property type="molecule type" value="Genomic_DNA"/>
</dbReference>
<evidence type="ECO:0000313" key="3">
    <source>
        <dbReference type="Proteomes" id="UP000070531"/>
    </source>
</evidence>
<keyword evidence="1" id="KW-1133">Transmembrane helix</keyword>
<dbReference type="PATRIC" id="fig|419005.5.peg.388"/>
<name>A0A134BJH2_9BACT</name>
<sequence>MPLPYYEDDHNYTLSQQDVKPYRLQNIHRIRYNNLYHFYIMMCFFFLLIENCLL</sequence>
<keyword evidence="1" id="KW-0472">Membrane</keyword>
<evidence type="ECO:0000256" key="1">
    <source>
        <dbReference type="SAM" id="Phobius"/>
    </source>
</evidence>
<organism evidence="2">
    <name type="scientific">Prevotella amnii</name>
    <dbReference type="NCBI Taxonomy" id="419005"/>
    <lineage>
        <taxon>Bacteria</taxon>
        <taxon>Pseudomonadati</taxon>
        <taxon>Bacteroidota</taxon>
        <taxon>Bacteroidia</taxon>
        <taxon>Bacteroidales</taxon>
        <taxon>Prevotellaceae</taxon>
        <taxon>Prevotella</taxon>
    </lineage>
</organism>
<dbReference type="STRING" id="419005.HMPREF1860_00381"/>
<keyword evidence="1" id="KW-0812">Transmembrane</keyword>
<proteinExistence type="predicted"/>